<gene>
    <name evidence="3" type="ORF">Q9L58_002802</name>
</gene>
<evidence type="ECO:0000256" key="2">
    <source>
        <dbReference type="SAM" id="Phobius"/>
    </source>
</evidence>
<feature type="region of interest" description="Disordered" evidence="1">
    <location>
        <begin position="71"/>
        <end position="91"/>
    </location>
</feature>
<reference evidence="3 4" key="1">
    <citation type="submission" date="2024-02" db="EMBL/GenBank/DDBJ databases">
        <title>Discinaceae phylogenomics.</title>
        <authorList>
            <person name="Dirks A.C."/>
            <person name="James T.Y."/>
        </authorList>
    </citation>
    <scope>NUCLEOTIDE SEQUENCE [LARGE SCALE GENOMIC DNA]</scope>
    <source>
        <strain evidence="3 4">ACD0624</strain>
    </source>
</reference>
<feature type="region of interest" description="Disordered" evidence="1">
    <location>
        <begin position="113"/>
        <end position="143"/>
    </location>
</feature>
<feature type="transmembrane region" description="Helical" evidence="2">
    <location>
        <begin position="256"/>
        <end position="277"/>
    </location>
</feature>
<dbReference type="EMBL" id="JBBBZM010000025">
    <property type="protein sequence ID" value="KAL0638189.1"/>
    <property type="molecule type" value="Genomic_DNA"/>
</dbReference>
<comment type="caution">
    <text evidence="3">The sequence shown here is derived from an EMBL/GenBank/DDBJ whole genome shotgun (WGS) entry which is preliminary data.</text>
</comment>
<feature type="compositionally biased region" description="Polar residues" evidence="1">
    <location>
        <begin position="131"/>
        <end position="143"/>
    </location>
</feature>
<keyword evidence="2" id="KW-0812">Transmembrane</keyword>
<dbReference type="Proteomes" id="UP001447188">
    <property type="component" value="Unassembled WGS sequence"/>
</dbReference>
<evidence type="ECO:0000256" key="1">
    <source>
        <dbReference type="SAM" id="MobiDB-lite"/>
    </source>
</evidence>
<keyword evidence="4" id="KW-1185">Reference proteome</keyword>
<evidence type="ECO:0000313" key="3">
    <source>
        <dbReference type="EMBL" id="KAL0638189.1"/>
    </source>
</evidence>
<accession>A0ABR3GQK2</accession>
<proteinExistence type="predicted"/>
<organism evidence="3 4">
    <name type="scientific">Discina gigas</name>
    <dbReference type="NCBI Taxonomy" id="1032678"/>
    <lineage>
        <taxon>Eukaryota</taxon>
        <taxon>Fungi</taxon>
        <taxon>Dikarya</taxon>
        <taxon>Ascomycota</taxon>
        <taxon>Pezizomycotina</taxon>
        <taxon>Pezizomycetes</taxon>
        <taxon>Pezizales</taxon>
        <taxon>Discinaceae</taxon>
        <taxon>Discina</taxon>
    </lineage>
</organism>
<evidence type="ECO:0000313" key="4">
    <source>
        <dbReference type="Proteomes" id="UP001447188"/>
    </source>
</evidence>
<sequence>MASPTSTTAMIAATIDEFAFMFVDIPLQLCLPNNSPPATNNKKYYPSHPHRDFIIEVSEKLEAWNGRTYPLSSPVSEGSSPRLDSCARGSSTFDRTNPYDIYGLSTAESGTPTNALFLSDDSDRSGVSSSPATSNSESGTPTTSKFQTIALEAQYMDRVPPPAYRETSENPYSAYPSTTRSRPCYIPFEYAKLPHFHPPRFSQRLRMLIAERRRPMTLHLNGPHMNEKQGWFSATPDSSLLPTPRNAFGANPDLRLVVFASLMTMLLGAFITMMVLVRL</sequence>
<name>A0ABR3GQK2_9PEZI</name>
<keyword evidence="2" id="KW-0472">Membrane</keyword>
<protein>
    <submittedName>
        <fullName evidence="3">Uncharacterized protein</fullName>
    </submittedName>
</protein>
<keyword evidence="2" id="KW-1133">Transmembrane helix</keyword>